<feature type="transmembrane region" description="Helical" evidence="7">
    <location>
        <begin position="142"/>
        <end position="167"/>
    </location>
</feature>
<sequence length="313" mass="34829">MYLERVKATYENIKPQAKDLFTIFINRCKEDNVTISAGHLAYVTLLSLVPFIMVTFTIMSAFPAFASVRSKIEYFIFSNFVPTASDVVHQYMTDFVGNASEMSAIGILSLLVVALMLISNVDKTLNRIWRTKSERPIVFTFAIYWMVITLGPILIGSSVIVSTYLTGLAAFTEEYTPGLGTFVLSLVPSGAAMLAFTILYTMVPNKQVYARHAACGALVATIAFEITKSGFALYVTNFPSYELIYGALAVVPILFLWVYLSWIIVLFGAEFTCSLGEAFENQRDLNKEKYVSSDEEEDEQKSLAPSHNDSTNK</sequence>
<keyword evidence="5 7" id="KW-1133">Transmembrane helix</keyword>
<feature type="compositionally biased region" description="Polar residues" evidence="8">
    <location>
        <begin position="303"/>
        <end position="313"/>
    </location>
</feature>
<accession>A0A6L9MSA9</accession>
<dbReference type="Pfam" id="PF03631">
    <property type="entry name" value="Virul_fac_BrkB"/>
    <property type="match status" value="1"/>
</dbReference>
<feature type="transmembrane region" description="Helical" evidence="7">
    <location>
        <begin position="104"/>
        <end position="121"/>
    </location>
</feature>
<dbReference type="PIRSF" id="PIRSF035875">
    <property type="entry name" value="RNase_BN"/>
    <property type="match status" value="1"/>
</dbReference>
<evidence type="ECO:0000256" key="2">
    <source>
        <dbReference type="ARBA" id="ARBA00022475"/>
    </source>
</evidence>
<dbReference type="InterPro" id="IPR017039">
    <property type="entry name" value="Virul_fac_BrkB"/>
</dbReference>
<dbReference type="PANTHER" id="PTHR30213">
    <property type="entry name" value="INNER MEMBRANE PROTEIN YHJD"/>
    <property type="match status" value="1"/>
</dbReference>
<gene>
    <name evidence="9" type="ORF">GTW09_05785</name>
</gene>
<proteinExistence type="inferred from homology"/>
<feature type="transmembrane region" description="Helical" evidence="7">
    <location>
        <begin position="215"/>
        <end position="237"/>
    </location>
</feature>
<keyword evidence="6 7" id="KW-0472">Membrane</keyword>
<comment type="similarity">
    <text evidence="7">Belongs to the UPF0761 family.</text>
</comment>
<evidence type="ECO:0000313" key="10">
    <source>
        <dbReference type="Proteomes" id="UP000478837"/>
    </source>
</evidence>
<dbReference type="InterPro" id="IPR023679">
    <property type="entry name" value="UPF0761_bac"/>
</dbReference>
<keyword evidence="4 7" id="KW-0812">Transmembrane</keyword>
<dbReference type="EMBL" id="JAAAWP010000003">
    <property type="protein sequence ID" value="NDW21022.1"/>
    <property type="molecule type" value="Genomic_DNA"/>
</dbReference>
<evidence type="ECO:0000256" key="6">
    <source>
        <dbReference type="ARBA" id="ARBA00023136"/>
    </source>
</evidence>
<dbReference type="PANTHER" id="PTHR30213:SF0">
    <property type="entry name" value="UPF0761 MEMBRANE PROTEIN YIHY"/>
    <property type="match status" value="1"/>
</dbReference>
<feature type="transmembrane region" description="Helical" evidence="7">
    <location>
        <begin position="243"/>
        <end position="267"/>
    </location>
</feature>
<organism evidence="9 10">
    <name type="scientific">Alteromonas hispanica</name>
    <dbReference type="NCBI Taxonomy" id="315421"/>
    <lineage>
        <taxon>Bacteria</taxon>
        <taxon>Pseudomonadati</taxon>
        <taxon>Pseudomonadota</taxon>
        <taxon>Gammaproteobacteria</taxon>
        <taxon>Alteromonadales</taxon>
        <taxon>Alteromonadaceae</taxon>
        <taxon>Alteromonas/Salinimonas group</taxon>
        <taxon>Alteromonas</taxon>
    </lineage>
</organism>
<dbReference type="RefSeq" id="WP_163110807.1">
    <property type="nucleotide sequence ID" value="NZ_JAAAWP010000003.1"/>
</dbReference>
<dbReference type="AlphaFoldDB" id="A0A6L9MSA9"/>
<protein>
    <recommendedName>
        <fullName evidence="7">UPF0761 membrane protein GTW09_05785</fullName>
    </recommendedName>
</protein>
<evidence type="ECO:0000256" key="4">
    <source>
        <dbReference type="ARBA" id="ARBA00022692"/>
    </source>
</evidence>
<name>A0A6L9MSA9_9ALTE</name>
<evidence type="ECO:0000256" key="3">
    <source>
        <dbReference type="ARBA" id="ARBA00022519"/>
    </source>
</evidence>
<dbReference type="Proteomes" id="UP000478837">
    <property type="component" value="Unassembled WGS sequence"/>
</dbReference>
<evidence type="ECO:0000256" key="8">
    <source>
        <dbReference type="SAM" id="MobiDB-lite"/>
    </source>
</evidence>
<reference evidence="9 10" key="1">
    <citation type="submission" date="2020-01" db="EMBL/GenBank/DDBJ databases">
        <title>Genomes of bacteria type strains.</title>
        <authorList>
            <person name="Chen J."/>
            <person name="Zhu S."/>
            <person name="Yang J."/>
        </authorList>
    </citation>
    <scope>NUCLEOTIDE SEQUENCE [LARGE SCALE GENOMIC DNA]</scope>
    <source>
        <strain evidence="9 10">LMG 22958</strain>
    </source>
</reference>
<evidence type="ECO:0000256" key="1">
    <source>
        <dbReference type="ARBA" id="ARBA00004651"/>
    </source>
</evidence>
<evidence type="ECO:0000256" key="5">
    <source>
        <dbReference type="ARBA" id="ARBA00022989"/>
    </source>
</evidence>
<evidence type="ECO:0000256" key="7">
    <source>
        <dbReference type="HAMAP-Rule" id="MF_00672"/>
    </source>
</evidence>
<keyword evidence="2 7" id="KW-1003">Cell membrane</keyword>
<dbReference type="NCBIfam" id="NF002457">
    <property type="entry name" value="PRK01637.1"/>
    <property type="match status" value="1"/>
</dbReference>
<comment type="subcellular location">
    <subcellularLocation>
        <location evidence="1 7">Cell membrane</location>
        <topology evidence="1 7">Multi-pass membrane protein</topology>
    </subcellularLocation>
</comment>
<dbReference type="NCBIfam" id="TIGR00765">
    <property type="entry name" value="yihY_not_rbn"/>
    <property type="match status" value="1"/>
</dbReference>
<feature type="region of interest" description="Disordered" evidence="8">
    <location>
        <begin position="289"/>
        <end position="313"/>
    </location>
</feature>
<keyword evidence="10" id="KW-1185">Reference proteome</keyword>
<keyword evidence="3" id="KW-0997">Cell inner membrane</keyword>
<feature type="transmembrane region" description="Helical" evidence="7">
    <location>
        <begin position="40"/>
        <end position="62"/>
    </location>
</feature>
<evidence type="ECO:0000313" key="9">
    <source>
        <dbReference type="EMBL" id="NDW21022.1"/>
    </source>
</evidence>
<dbReference type="HAMAP" id="MF_00672">
    <property type="entry name" value="UPF0761"/>
    <property type="match status" value="1"/>
</dbReference>
<comment type="caution">
    <text evidence="9">The sequence shown here is derived from an EMBL/GenBank/DDBJ whole genome shotgun (WGS) entry which is preliminary data.</text>
</comment>
<feature type="transmembrane region" description="Helical" evidence="7">
    <location>
        <begin position="179"/>
        <end position="203"/>
    </location>
</feature>
<dbReference type="GO" id="GO:0005886">
    <property type="term" value="C:plasma membrane"/>
    <property type="evidence" value="ECO:0007669"/>
    <property type="project" value="UniProtKB-SubCell"/>
</dbReference>